<keyword evidence="2" id="KW-1185">Reference proteome</keyword>
<sequence length="167" mass="18380">MMTLTQSRISDVHQLNREFLALCNDPIAAEALGVEPAFCESLAKSDPMALERAACTDVLLFKINDAVADVPMGSLPEKVSSFLQKLSITVRDVASQDPVLAVSHYGIKIEKCNDLIKMPVMAALNYFQHGKQRFSAINTTKFCILTGLDVQAERTQFLTLAANDDHH</sequence>
<dbReference type="RefSeq" id="WP_341744813.1">
    <property type="nucleotide sequence ID" value="NZ_CP151407.1"/>
</dbReference>
<name>A0ABZ2XLM6_9RHOO</name>
<gene>
    <name evidence="1" type="ORF">AADV58_17240</name>
</gene>
<dbReference type="EMBL" id="CP151407">
    <property type="protein sequence ID" value="WZJ23501.1"/>
    <property type="molecule type" value="Genomic_DNA"/>
</dbReference>
<reference evidence="1 2" key="1">
    <citation type="submission" date="2024-04" db="EMBL/GenBank/DDBJ databases">
        <title>Dissimilatory iodate-reducing microorganisms contribute to the enrichment of iodine in groundwater.</title>
        <authorList>
            <person name="Jiang Z."/>
        </authorList>
    </citation>
    <scope>NUCLEOTIDE SEQUENCE [LARGE SCALE GENOMIC DNA]</scope>
    <source>
        <strain evidence="1 2">NCP973</strain>
        <plasmid evidence="1 2">unnamed1</plasmid>
    </source>
</reference>
<dbReference type="Proteomes" id="UP001479520">
    <property type="component" value="Plasmid unnamed1"/>
</dbReference>
<keyword evidence="1" id="KW-0614">Plasmid</keyword>
<evidence type="ECO:0008006" key="3">
    <source>
        <dbReference type="Google" id="ProtNLM"/>
    </source>
</evidence>
<protein>
    <recommendedName>
        <fullName evidence="3">YbaK/aminoacyl-tRNA synthetase-associated domain-containing protein</fullName>
    </recommendedName>
</protein>
<accession>A0ABZ2XLM6</accession>
<organism evidence="1 2">
    <name type="scientific">Azonexus hydrophilus</name>
    <dbReference type="NCBI Taxonomy" id="418702"/>
    <lineage>
        <taxon>Bacteria</taxon>
        <taxon>Pseudomonadati</taxon>
        <taxon>Pseudomonadota</taxon>
        <taxon>Betaproteobacteria</taxon>
        <taxon>Rhodocyclales</taxon>
        <taxon>Azonexaceae</taxon>
        <taxon>Azonexus</taxon>
    </lineage>
</organism>
<geneLocation type="plasmid" evidence="1 2">
    <name>unnamed1</name>
</geneLocation>
<evidence type="ECO:0000313" key="1">
    <source>
        <dbReference type="EMBL" id="WZJ23501.1"/>
    </source>
</evidence>
<evidence type="ECO:0000313" key="2">
    <source>
        <dbReference type="Proteomes" id="UP001479520"/>
    </source>
</evidence>
<proteinExistence type="predicted"/>